<dbReference type="AlphaFoldDB" id="A0A0C3DAS2"/>
<dbReference type="Proteomes" id="UP000053989">
    <property type="component" value="Unassembled WGS sequence"/>
</dbReference>
<keyword evidence="7" id="KW-0676">Redox-active center</keyword>
<evidence type="ECO:0000256" key="8">
    <source>
        <dbReference type="SAM" id="MobiDB-lite"/>
    </source>
</evidence>
<dbReference type="GO" id="GO:0003756">
    <property type="term" value="F:protein disulfide isomerase activity"/>
    <property type="evidence" value="ECO:0007669"/>
    <property type="project" value="UniProtKB-EC"/>
</dbReference>
<dbReference type="Pfam" id="PF13848">
    <property type="entry name" value="Thioredoxin_6"/>
    <property type="match status" value="1"/>
</dbReference>
<dbReference type="FunCoup" id="A0A0C3DAS2">
    <property type="interactions" value="237"/>
</dbReference>
<sequence length="298" mass="33235">MVLIAYVSSTSKAPAPEFTALAEKNRDNYLFGITSDPQAIKAAGVPTPAVVLYRTFDEPTTAFPYPVSSSKVEDFENWLNELAIPILGEVNGDMYEIYVTSGRPLAYLFVDPSEKKTQDYIDASSLWLPSIAASFIIQNLESQLKYPYDQSKVIEAAAVSAMVANYLDGKLMPKLKSQPIPETQDESDVFIEFYAPWCGHCKRLKPTWDSLADRFVDAKDRLVMCVSTFYDGLLSYAFCLFKLAGSRDFIDYDGGRSLESLIAFVEEKAKNNLTPKVKAPEQEAQATFAKPSEDQDEL</sequence>
<keyword evidence="6" id="KW-0413">Isomerase</keyword>
<dbReference type="InterPro" id="IPR036249">
    <property type="entry name" value="Thioredoxin-like_sf"/>
</dbReference>
<evidence type="ECO:0000256" key="3">
    <source>
        <dbReference type="ARBA" id="ARBA00006347"/>
    </source>
</evidence>
<comment type="catalytic activity">
    <reaction evidence="1">
        <text>Catalyzes the rearrangement of -S-S- bonds in proteins.</text>
        <dbReference type="EC" id="5.3.4.1"/>
    </reaction>
</comment>
<evidence type="ECO:0000313" key="11">
    <source>
        <dbReference type="Proteomes" id="UP000053989"/>
    </source>
</evidence>
<evidence type="ECO:0000259" key="9">
    <source>
        <dbReference type="PROSITE" id="PS51352"/>
    </source>
</evidence>
<dbReference type="GO" id="GO:0005788">
    <property type="term" value="C:endoplasmic reticulum lumen"/>
    <property type="evidence" value="ECO:0007669"/>
    <property type="project" value="UniProtKB-SubCell"/>
</dbReference>
<feature type="domain" description="Thioredoxin" evidence="9">
    <location>
        <begin position="153"/>
        <end position="270"/>
    </location>
</feature>
<dbReference type="InParanoid" id="A0A0C3DAS2"/>
<evidence type="ECO:0000256" key="4">
    <source>
        <dbReference type="ARBA" id="ARBA00012723"/>
    </source>
</evidence>
<dbReference type="InterPro" id="IPR017937">
    <property type="entry name" value="Thioredoxin_CS"/>
</dbReference>
<gene>
    <name evidence="10" type="ORF">SCLCIDRAFT_32110</name>
</gene>
<evidence type="ECO:0000256" key="2">
    <source>
        <dbReference type="ARBA" id="ARBA00004319"/>
    </source>
</evidence>
<keyword evidence="11" id="KW-1185">Reference proteome</keyword>
<dbReference type="STRING" id="1036808.A0A0C3DAS2"/>
<name>A0A0C3DAS2_9AGAM</name>
<reference evidence="10 11" key="1">
    <citation type="submission" date="2014-04" db="EMBL/GenBank/DDBJ databases">
        <authorList>
            <consortium name="DOE Joint Genome Institute"/>
            <person name="Kuo A."/>
            <person name="Kohler A."/>
            <person name="Nagy L.G."/>
            <person name="Floudas D."/>
            <person name="Copeland A."/>
            <person name="Barry K.W."/>
            <person name="Cichocki N."/>
            <person name="Veneault-Fourrey C."/>
            <person name="LaButti K."/>
            <person name="Lindquist E.A."/>
            <person name="Lipzen A."/>
            <person name="Lundell T."/>
            <person name="Morin E."/>
            <person name="Murat C."/>
            <person name="Sun H."/>
            <person name="Tunlid A."/>
            <person name="Henrissat B."/>
            <person name="Grigoriev I.V."/>
            <person name="Hibbett D.S."/>
            <person name="Martin F."/>
            <person name="Nordberg H.P."/>
            <person name="Cantor M.N."/>
            <person name="Hua S.X."/>
        </authorList>
    </citation>
    <scope>NUCLEOTIDE SEQUENCE [LARGE SCALE GENOMIC DNA]</scope>
    <source>
        <strain evidence="10 11">Foug A</strain>
    </source>
</reference>
<evidence type="ECO:0000256" key="1">
    <source>
        <dbReference type="ARBA" id="ARBA00001182"/>
    </source>
</evidence>
<comment type="similarity">
    <text evidence="3">Belongs to the protein disulfide isomerase family.</text>
</comment>
<proteinExistence type="inferred from homology"/>
<dbReference type="PROSITE" id="PS00194">
    <property type="entry name" value="THIOREDOXIN_1"/>
    <property type="match status" value="1"/>
</dbReference>
<dbReference type="PANTHER" id="PTHR18929">
    <property type="entry name" value="PROTEIN DISULFIDE ISOMERASE"/>
    <property type="match status" value="1"/>
</dbReference>
<evidence type="ECO:0000256" key="6">
    <source>
        <dbReference type="ARBA" id="ARBA00023235"/>
    </source>
</evidence>
<dbReference type="CDD" id="cd02981">
    <property type="entry name" value="PDI_b_family"/>
    <property type="match status" value="1"/>
</dbReference>
<keyword evidence="5" id="KW-0256">Endoplasmic reticulum</keyword>
<dbReference type="EC" id="5.3.4.1" evidence="4"/>
<accession>A0A0C3DAS2</accession>
<dbReference type="SUPFAM" id="SSF52833">
    <property type="entry name" value="Thioredoxin-like"/>
    <property type="match status" value="2"/>
</dbReference>
<dbReference type="PANTHER" id="PTHR18929:SF132">
    <property type="entry name" value="PROTEIN DISULFIDE-ISOMERASE A3"/>
    <property type="match status" value="1"/>
</dbReference>
<reference evidence="11" key="2">
    <citation type="submission" date="2015-01" db="EMBL/GenBank/DDBJ databases">
        <title>Evolutionary Origins and Diversification of the Mycorrhizal Mutualists.</title>
        <authorList>
            <consortium name="DOE Joint Genome Institute"/>
            <consortium name="Mycorrhizal Genomics Consortium"/>
            <person name="Kohler A."/>
            <person name="Kuo A."/>
            <person name="Nagy L.G."/>
            <person name="Floudas D."/>
            <person name="Copeland A."/>
            <person name="Barry K.W."/>
            <person name="Cichocki N."/>
            <person name="Veneault-Fourrey C."/>
            <person name="LaButti K."/>
            <person name="Lindquist E.A."/>
            <person name="Lipzen A."/>
            <person name="Lundell T."/>
            <person name="Morin E."/>
            <person name="Murat C."/>
            <person name="Riley R."/>
            <person name="Ohm R."/>
            <person name="Sun H."/>
            <person name="Tunlid A."/>
            <person name="Henrissat B."/>
            <person name="Grigoriev I.V."/>
            <person name="Hibbett D.S."/>
            <person name="Martin F."/>
        </authorList>
    </citation>
    <scope>NUCLEOTIDE SEQUENCE [LARGE SCALE GENOMIC DNA]</scope>
    <source>
        <strain evidence="11">Foug A</strain>
    </source>
</reference>
<dbReference type="Gene3D" id="3.40.30.10">
    <property type="entry name" value="Glutaredoxin"/>
    <property type="match status" value="3"/>
</dbReference>
<dbReference type="OrthoDB" id="427280at2759"/>
<evidence type="ECO:0000256" key="7">
    <source>
        <dbReference type="ARBA" id="ARBA00023284"/>
    </source>
</evidence>
<comment type="subcellular location">
    <subcellularLocation>
        <location evidence="2">Endoplasmic reticulum lumen</location>
    </subcellularLocation>
</comment>
<protein>
    <recommendedName>
        <fullName evidence="4">protein disulfide-isomerase</fullName>
        <ecNumber evidence="4">5.3.4.1</ecNumber>
    </recommendedName>
</protein>
<evidence type="ECO:0000256" key="5">
    <source>
        <dbReference type="ARBA" id="ARBA00022824"/>
    </source>
</evidence>
<organism evidence="10 11">
    <name type="scientific">Scleroderma citrinum Foug A</name>
    <dbReference type="NCBI Taxonomy" id="1036808"/>
    <lineage>
        <taxon>Eukaryota</taxon>
        <taxon>Fungi</taxon>
        <taxon>Dikarya</taxon>
        <taxon>Basidiomycota</taxon>
        <taxon>Agaricomycotina</taxon>
        <taxon>Agaricomycetes</taxon>
        <taxon>Agaricomycetidae</taxon>
        <taxon>Boletales</taxon>
        <taxon>Sclerodermatineae</taxon>
        <taxon>Sclerodermataceae</taxon>
        <taxon>Scleroderma</taxon>
    </lineage>
</organism>
<dbReference type="EMBL" id="KN822188">
    <property type="protein sequence ID" value="KIM53191.1"/>
    <property type="molecule type" value="Genomic_DNA"/>
</dbReference>
<evidence type="ECO:0000313" key="10">
    <source>
        <dbReference type="EMBL" id="KIM53191.1"/>
    </source>
</evidence>
<feature type="region of interest" description="Disordered" evidence="8">
    <location>
        <begin position="275"/>
        <end position="298"/>
    </location>
</feature>
<dbReference type="InterPro" id="IPR013766">
    <property type="entry name" value="Thioredoxin_domain"/>
</dbReference>
<dbReference type="GO" id="GO:0006457">
    <property type="term" value="P:protein folding"/>
    <property type="evidence" value="ECO:0007669"/>
    <property type="project" value="TreeGrafter"/>
</dbReference>
<dbReference type="CDD" id="cd02961">
    <property type="entry name" value="PDI_a_family"/>
    <property type="match status" value="1"/>
</dbReference>
<dbReference type="PROSITE" id="PS51352">
    <property type="entry name" value="THIOREDOXIN_2"/>
    <property type="match status" value="1"/>
</dbReference>
<dbReference type="HOGENOM" id="CLU_934339_0_0_1"/>
<dbReference type="GO" id="GO:0034976">
    <property type="term" value="P:response to endoplasmic reticulum stress"/>
    <property type="evidence" value="ECO:0007669"/>
    <property type="project" value="TreeGrafter"/>
</dbReference>
<dbReference type="Pfam" id="PF00085">
    <property type="entry name" value="Thioredoxin"/>
    <property type="match status" value="1"/>
</dbReference>